<evidence type="ECO:0000313" key="3">
    <source>
        <dbReference type="EMBL" id="EGD60781.1"/>
    </source>
</evidence>
<keyword evidence="4" id="KW-1185">Reference proteome</keyword>
<dbReference type="SUPFAM" id="SSF48452">
    <property type="entry name" value="TPR-like"/>
    <property type="match status" value="2"/>
</dbReference>
<dbReference type="Proteomes" id="UP000004728">
    <property type="component" value="Unassembled WGS sequence"/>
</dbReference>
<keyword evidence="2" id="KW-0802">TPR repeat</keyword>
<dbReference type="InterPro" id="IPR019734">
    <property type="entry name" value="TPR_rpt"/>
</dbReference>
<dbReference type="InterPro" id="IPR027417">
    <property type="entry name" value="P-loop_NTPase"/>
</dbReference>
<dbReference type="RefSeq" id="WP_008068039.1">
    <property type="nucleotide sequence ID" value="NZ_AQWK01000012.1"/>
</dbReference>
<dbReference type="OrthoDB" id="9800698at2"/>
<evidence type="ECO:0000313" key="4">
    <source>
        <dbReference type="Proteomes" id="UP000004728"/>
    </source>
</evidence>
<sequence>MNRPTASEAGNRLDAAHRLLGSDSAAAAALAREVVRAQPDDPRAAMVLACALRLCGDAHGAVAALDLPVRAAPEDPVLAGEWGLALVAAGDHARAIAPLRLATRAQPRLARTWQALARALRMTGAEDEAWHADAGAVAAASVDPMLAEAARAMTAGATDKAQALIERYLSLMPDDAAAIRLLGELAWRSGRQDQAIVHVTQAVALAPGFEAARVFLARMLVEADRLPEAMEQADILVARAPDEPGLVMLRASILVKLGEQDAARVIYEDLIARGTAPAAVFLNLGHVAKTLGHAGKAVEAFRGAIARAPGSGEAWWSLANLKTVRLDAGDIAAMRAALAAGARGEDAFQLHFALGKALEDAGEDAEAFAAYAQGNRLRRADLPYDARATHTRVRAHARQFDAAFFAGLEPGGVGAADPIFVVGLPRAGSTLVEQILASHSEVEGTHELPAMMMLADRLAVRARREGVSPEALVAGLSADERTALGEDYLARAGVHRRTDRPRFIDKMPNNWQHLGLIRLILPRAVIVDVRRHPMAAGFAVWKQHFARGQAFAYDLADIGHYYRDYVAQMAAFDEAVPGLVHRVVYEDLVADTDGQIRALLAALDLPFEEGCLEFWRNGRAVRTASAEQVRQPIFTDGLDRWRRFAPSLGPLEQALGPVVEAWPGTPPDWRDWLGRDI</sequence>
<name>F1Z3G7_9SPHN</name>
<dbReference type="HOGENOM" id="CLU_017034_1_0_5"/>
<dbReference type="EMBL" id="AEWJ01000008">
    <property type="protein sequence ID" value="EGD60781.1"/>
    <property type="molecule type" value="Genomic_DNA"/>
</dbReference>
<dbReference type="SUPFAM" id="SSF52540">
    <property type="entry name" value="P-loop containing nucleoside triphosphate hydrolases"/>
    <property type="match status" value="1"/>
</dbReference>
<dbReference type="GO" id="GO:0008476">
    <property type="term" value="F:protein-tyrosine sulfotransferase activity"/>
    <property type="evidence" value="ECO:0007669"/>
    <property type="project" value="InterPro"/>
</dbReference>
<accession>F1Z3G7</accession>
<organism evidence="3 4">
    <name type="scientific">Novosphingobium nitrogenifigens DSM 19370</name>
    <dbReference type="NCBI Taxonomy" id="983920"/>
    <lineage>
        <taxon>Bacteria</taxon>
        <taxon>Pseudomonadati</taxon>
        <taxon>Pseudomonadota</taxon>
        <taxon>Alphaproteobacteria</taxon>
        <taxon>Sphingomonadales</taxon>
        <taxon>Sphingomonadaceae</taxon>
        <taxon>Novosphingobium</taxon>
    </lineage>
</organism>
<reference evidence="3 4" key="1">
    <citation type="journal article" date="2012" name="J. Bacteriol.">
        <title>Draft Genome Sequence of Novosphingobium nitrogenifigens Y88T.</title>
        <authorList>
            <person name="Strabala T.J."/>
            <person name="Macdonald L."/>
            <person name="Liu V."/>
            <person name="Smit A.M."/>
        </authorList>
    </citation>
    <scope>NUCLEOTIDE SEQUENCE [LARGE SCALE GENOMIC DNA]</scope>
    <source>
        <strain evidence="3 4">DSM 19370</strain>
    </source>
</reference>
<dbReference type="Gene3D" id="3.40.50.300">
    <property type="entry name" value="P-loop containing nucleotide triphosphate hydrolases"/>
    <property type="match status" value="1"/>
</dbReference>
<dbReference type="PANTHER" id="PTHR12788:SF10">
    <property type="entry name" value="PROTEIN-TYROSINE SULFOTRANSFERASE"/>
    <property type="match status" value="1"/>
</dbReference>
<evidence type="ECO:0000256" key="2">
    <source>
        <dbReference type="PROSITE-ProRule" id="PRU00339"/>
    </source>
</evidence>
<dbReference type="eggNOG" id="COG0457">
    <property type="taxonomic scope" value="Bacteria"/>
</dbReference>
<evidence type="ECO:0000256" key="1">
    <source>
        <dbReference type="ARBA" id="ARBA00022679"/>
    </source>
</evidence>
<dbReference type="PANTHER" id="PTHR12788">
    <property type="entry name" value="PROTEIN-TYROSINE SULFOTRANSFERASE 2"/>
    <property type="match status" value="1"/>
</dbReference>
<dbReference type="Pfam" id="PF14559">
    <property type="entry name" value="TPR_19"/>
    <property type="match status" value="1"/>
</dbReference>
<gene>
    <name evidence="3" type="ORF">Y88_1668</name>
</gene>
<dbReference type="InterPro" id="IPR011990">
    <property type="entry name" value="TPR-like_helical_dom_sf"/>
</dbReference>
<dbReference type="InParanoid" id="F1Z3G7"/>
<comment type="caution">
    <text evidence="3">The sequence shown here is derived from an EMBL/GenBank/DDBJ whole genome shotgun (WGS) entry which is preliminary data.</text>
</comment>
<dbReference type="STRING" id="983920.Y88_1668"/>
<dbReference type="SMART" id="SM00028">
    <property type="entry name" value="TPR"/>
    <property type="match status" value="4"/>
</dbReference>
<dbReference type="InterPro" id="IPR026634">
    <property type="entry name" value="TPST-like"/>
</dbReference>
<protein>
    <submittedName>
        <fullName evidence="3">Sulfotransferase</fullName>
    </submittedName>
</protein>
<feature type="repeat" description="TPR" evidence="2">
    <location>
        <begin position="278"/>
        <end position="311"/>
    </location>
</feature>
<dbReference type="Pfam" id="PF13469">
    <property type="entry name" value="Sulfotransfer_3"/>
    <property type="match status" value="1"/>
</dbReference>
<proteinExistence type="predicted"/>
<dbReference type="Pfam" id="PF13432">
    <property type="entry name" value="TPR_16"/>
    <property type="match status" value="1"/>
</dbReference>
<dbReference type="Gene3D" id="1.25.40.10">
    <property type="entry name" value="Tetratricopeptide repeat domain"/>
    <property type="match status" value="3"/>
</dbReference>
<keyword evidence="1 3" id="KW-0808">Transferase</keyword>
<dbReference type="AlphaFoldDB" id="F1Z3G7"/>
<dbReference type="PROSITE" id="PS50005">
    <property type="entry name" value="TPR"/>
    <property type="match status" value="1"/>
</dbReference>